<name>A0A3B9L2H9_9PROT</name>
<sequence>AHKIWLAGVGAYGKAYDKAIESSKAFNKQSTELFEELVQQGQEIEKELQARVENSEAGKKGKKLAAKLEKLEEEVVQSFSKARAHSKARSQDLKERISRLSTEIEAVAAEASSDIVKSSMKAAKKTTDALHEAMVGSVDAPAKPSDKSTPKPKQDTDPVDDFTLMTGVGPALAARLKSAGIVTFSEIAALNKAEIEALDAKIMARGRIVREEWVKQARRLMK</sequence>
<protein>
    <recommendedName>
        <fullName evidence="5">50S ribosomal protein L21</fullName>
    </recommendedName>
</protein>
<comment type="caution">
    <text evidence="3">The sequence shown here is derived from an EMBL/GenBank/DDBJ whole genome shotgun (WGS) entry which is preliminary data.</text>
</comment>
<reference evidence="3 4" key="1">
    <citation type="journal article" date="2018" name="Nat. Biotechnol.">
        <title>A standardized bacterial taxonomy based on genome phylogeny substantially revises the tree of life.</title>
        <authorList>
            <person name="Parks D.H."/>
            <person name="Chuvochina M."/>
            <person name="Waite D.W."/>
            <person name="Rinke C."/>
            <person name="Skarshewski A."/>
            <person name="Chaumeil P.A."/>
            <person name="Hugenholtz P."/>
        </authorList>
    </citation>
    <scope>NUCLEOTIDE SEQUENCE [LARGE SCALE GENOMIC DNA]</scope>
    <source>
        <strain evidence="3">UBA8557</strain>
    </source>
</reference>
<evidence type="ECO:0000313" key="4">
    <source>
        <dbReference type="Proteomes" id="UP000259173"/>
    </source>
</evidence>
<feature type="coiled-coil region" evidence="1">
    <location>
        <begin position="54"/>
        <end position="110"/>
    </location>
</feature>
<dbReference type="Proteomes" id="UP000259173">
    <property type="component" value="Unassembled WGS sequence"/>
</dbReference>
<dbReference type="AlphaFoldDB" id="A0A3B9L2H9"/>
<evidence type="ECO:0000313" key="3">
    <source>
        <dbReference type="EMBL" id="HAE95120.1"/>
    </source>
</evidence>
<accession>A0A3B9L2H9</accession>
<feature type="region of interest" description="Disordered" evidence="2">
    <location>
        <begin position="134"/>
        <end position="159"/>
    </location>
</feature>
<feature type="non-terminal residue" evidence="3">
    <location>
        <position position="1"/>
    </location>
</feature>
<feature type="compositionally biased region" description="Basic and acidic residues" evidence="2">
    <location>
        <begin position="144"/>
        <end position="156"/>
    </location>
</feature>
<evidence type="ECO:0008006" key="5">
    <source>
        <dbReference type="Google" id="ProtNLM"/>
    </source>
</evidence>
<evidence type="ECO:0000256" key="2">
    <source>
        <dbReference type="SAM" id="MobiDB-lite"/>
    </source>
</evidence>
<gene>
    <name evidence="3" type="ORF">DCG65_11200</name>
</gene>
<dbReference type="EMBL" id="DMBR01000341">
    <property type="protein sequence ID" value="HAE95120.1"/>
    <property type="molecule type" value="Genomic_DNA"/>
</dbReference>
<evidence type="ECO:0000256" key="1">
    <source>
        <dbReference type="SAM" id="Coils"/>
    </source>
</evidence>
<keyword evidence="1" id="KW-0175">Coiled coil</keyword>
<proteinExistence type="predicted"/>
<dbReference type="Gene3D" id="1.10.150.20">
    <property type="entry name" value="5' to 3' exonuclease, C-terminal subdomain"/>
    <property type="match status" value="1"/>
</dbReference>
<organism evidence="3 4">
    <name type="scientific">Hyphomonas atlantica</name>
    <dbReference type="NCBI Taxonomy" id="1280948"/>
    <lineage>
        <taxon>Bacteria</taxon>
        <taxon>Pseudomonadati</taxon>
        <taxon>Pseudomonadota</taxon>
        <taxon>Alphaproteobacteria</taxon>
        <taxon>Hyphomonadales</taxon>
        <taxon>Hyphomonadaceae</taxon>
        <taxon>Hyphomonas</taxon>
    </lineage>
</organism>